<comment type="function">
    <text evidence="5">One of the primary rRNA binding proteins, this protein initially binds near the 5'-end of the 23S rRNA. It is important during the early stages of 50S assembly. It makes multiple contacts with different domains of the 23S rRNA in the assembled 50S subunit and ribosome.</text>
</comment>
<comment type="subunit">
    <text evidence="5">Part of the 50S ribosomal subunit.</text>
</comment>
<dbReference type="PANTHER" id="PTHR10746:SF6">
    <property type="entry name" value="LARGE RIBOSOMAL SUBUNIT PROTEIN UL4M"/>
    <property type="match status" value="1"/>
</dbReference>
<dbReference type="GO" id="GO:0003735">
    <property type="term" value="F:structural constituent of ribosome"/>
    <property type="evidence" value="ECO:0007669"/>
    <property type="project" value="InterPro"/>
</dbReference>
<sequence>MDKKVLSVQGKEVKDISLNDSVFNREVSEGAVYHAIRNELANLRQGTASTKTRSEVRGSHRKLWKQKGTGRARMGTRQSPVWVGGGAAFGPRPRDYSYKMPRKLKRLAFKSILSMKNQNDSLIVVEDFDVENGKTKNLAGILSNLGNAERTVLIVKDEDKMIKRAGKNIPWLTTLSYNKLRAHDLFYGKKVVVLESAALKLNDFYSDEPAKAAAK</sequence>
<dbReference type="AlphaFoldDB" id="V5WEQ3"/>
<feature type="compositionally biased region" description="Basic residues" evidence="6">
    <location>
        <begin position="59"/>
        <end position="70"/>
    </location>
</feature>
<accession>V5WEQ3</accession>
<evidence type="ECO:0000256" key="3">
    <source>
        <dbReference type="ARBA" id="ARBA00023274"/>
    </source>
</evidence>
<comment type="function">
    <text evidence="5">Forms part of the polypeptide exit tunnel.</text>
</comment>
<dbReference type="Pfam" id="PF00573">
    <property type="entry name" value="Ribosomal_L4"/>
    <property type="match status" value="1"/>
</dbReference>
<name>V5WEQ3_9SPIO</name>
<evidence type="ECO:0000256" key="2">
    <source>
        <dbReference type="ARBA" id="ARBA00022980"/>
    </source>
</evidence>
<feature type="region of interest" description="Disordered" evidence="6">
    <location>
        <begin position="46"/>
        <end position="77"/>
    </location>
</feature>
<dbReference type="HAMAP" id="MF_01328_B">
    <property type="entry name" value="Ribosomal_uL4_B"/>
    <property type="match status" value="1"/>
</dbReference>
<dbReference type="InterPro" id="IPR013005">
    <property type="entry name" value="Ribosomal_uL4-like"/>
</dbReference>
<keyword evidence="5" id="KW-0694">RNA-binding</keyword>
<evidence type="ECO:0000313" key="8">
    <source>
        <dbReference type="Proteomes" id="UP000018680"/>
    </source>
</evidence>
<dbReference type="GO" id="GO:0006412">
    <property type="term" value="P:translation"/>
    <property type="evidence" value="ECO:0007669"/>
    <property type="project" value="UniProtKB-UniRule"/>
</dbReference>
<dbReference type="GO" id="GO:1990904">
    <property type="term" value="C:ribonucleoprotein complex"/>
    <property type="evidence" value="ECO:0007669"/>
    <property type="project" value="UniProtKB-KW"/>
</dbReference>
<dbReference type="SUPFAM" id="SSF52166">
    <property type="entry name" value="Ribosomal protein L4"/>
    <property type="match status" value="1"/>
</dbReference>
<keyword evidence="2 5" id="KW-0689">Ribosomal protein</keyword>
<dbReference type="Gene3D" id="3.40.1370.10">
    <property type="match status" value="1"/>
</dbReference>
<proteinExistence type="inferred from homology"/>
<evidence type="ECO:0000313" key="7">
    <source>
        <dbReference type="EMBL" id="AHC14298.1"/>
    </source>
</evidence>
<dbReference type="GO" id="GO:0005840">
    <property type="term" value="C:ribosome"/>
    <property type="evidence" value="ECO:0007669"/>
    <property type="project" value="UniProtKB-KW"/>
</dbReference>
<dbReference type="RefSeq" id="WP_024267229.1">
    <property type="nucleotide sequence ID" value="NC_023035.1"/>
</dbReference>
<dbReference type="OrthoDB" id="9803201at2"/>
<dbReference type="PATRIC" id="fig|1307761.3.peg.879"/>
<dbReference type="InterPro" id="IPR002136">
    <property type="entry name" value="Ribosomal_uL4"/>
</dbReference>
<keyword evidence="3 5" id="KW-0687">Ribonucleoprotein</keyword>
<dbReference type="NCBIfam" id="TIGR03953">
    <property type="entry name" value="rplD_bact"/>
    <property type="match status" value="1"/>
</dbReference>
<dbReference type="GO" id="GO:0019843">
    <property type="term" value="F:rRNA binding"/>
    <property type="evidence" value="ECO:0007669"/>
    <property type="project" value="UniProtKB-UniRule"/>
</dbReference>
<dbReference type="HOGENOM" id="CLU_041575_5_2_12"/>
<dbReference type="Proteomes" id="UP000018680">
    <property type="component" value="Chromosome"/>
</dbReference>
<protein>
    <recommendedName>
        <fullName evidence="4 5">Large ribosomal subunit protein uL4</fullName>
    </recommendedName>
</protein>
<keyword evidence="8" id="KW-1185">Reference proteome</keyword>
<dbReference type="PANTHER" id="PTHR10746">
    <property type="entry name" value="50S RIBOSOMAL PROTEIN L4"/>
    <property type="match status" value="1"/>
</dbReference>
<organism evidence="7 8">
    <name type="scientific">Salinispira pacifica</name>
    <dbReference type="NCBI Taxonomy" id="1307761"/>
    <lineage>
        <taxon>Bacteria</taxon>
        <taxon>Pseudomonadati</taxon>
        <taxon>Spirochaetota</taxon>
        <taxon>Spirochaetia</taxon>
        <taxon>Spirochaetales</taxon>
        <taxon>Spirochaetaceae</taxon>
        <taxon>Salinispira</taxon>
    </lineage>
</organism>
<dbReference type="KEGG" id="slr:L21SP2_0878"/>
<evidence type="ECO:0000256" key="1">
    <source>
        <dbReference type="ARBA" id="ARBA00010528"/>
    </source>
</evidence>
<comment type="similarity">
    <text evidence="1 5">Belongs to the universal ribosomal protein uL4 family.</text>
</comment>
<keyword evidence="5" id="KW-0699">rRNA-binding</keyword>
<evidence type="ECO:0000256" key="6">
    <source>
        <dbReference type="SAM" id="MobiDB-lite"/>
    </source>
</evidence>
<reference evidence="7 8" key="1">
    <citation type="journal article" date="2015" name="Stand. Genomic Sci.">
        <title>Complete genome sequence and description of Salinispira pacifica gen. nov., sp. nov., a novel spirochaete isolated form a hypersaline microbial mat.</title>
        <authorList>
            <person name="Ben Hania W."/>
            <person name="Joseph M."/>
            <person name="Schumann P."/>
            <person name="Bunk B."/>
            <person name="Fiebig A."/>
            <person name="Sproer C."/>
            <person name="Klenk H.P."/>
            <person name="Fardeau M.L."/>
            <person name="Spring S."/>
        </authorList>
    </citation>
    <scope>NUCLEOTIDE SEQUENCE [LARGE SCALE GENOMIC DNA]</scope>
    <source>
        <strain evidence="7 8">L21-RPul-D2</strain>
    </source>
</reference>
<evidence type="ECO:0000256" key="4">
    <source>
        <dbReference type="ARBA" id="ARBA00035244"/>
    </source>
</evidence>
<gene>
    <name evidence="5" type="primary">rplD</name>
    <name evidence="7" type="ORF">L21SP2_0878</name>
</gene>
<evidence type="ECO:0000256" key="5">
    <source>
        <dbReference type="HAMAP-Rule" id="MF_01328"/>
    </source>
</evidence>
<dbReference type="EMBL" id="CP006939">
    <property type="protein sequence ID" value="AHC14298.1"/>
    <property type="molecule type" value="Genomic_DNA"/>
</dbReference>
<dbReference type="InterPro" id="IPR023574">
    <property type="entry name" value="Ribosomal_uL4_dom_sf"/>
</dbReference>
<dbReference type="STRING" id="1307761.L21SP2_0878"/>
<dbReference type="eggNOG" id="COG0088">
    <property type="taxonomic scope" value="Bacteria"/>
</dbReference>